<reference evidence="3" key="2">
    <citation type="submission" date="2015-01" db="EMBL/GenBank/DDBJ databases">
        <title>Evolutionary Origins and Diversification of the Mycorrhizal Mutualists.</title>
        <authorList>
            <consortium name="DOE Joint Genome Institute"/>
            <consortium name="Mycorrhizal Genomics Consortium"/>
            <person name="Kohler A."/>
            <person name="Kuo A."/>
            <person name="Nagy L.G."/>
            <person name="Floudas D."/>
            <person name="Copeland A."/>
            <person name="Barry K.W."/>
            <person name="Cichocki N."/>
            <person name="Veneault-Fourrey C."/>
            <person name="LaButti K."/>
            <person name="Lindquist E.A."/>
            <person name="Lipzen A."/>
            <person name="Lundell T."/>
            <person name="Morin E."/>
            <person name="Murat C."/>
            <person name="Riley R."/>
            <person name="Ohm R."/>
            <person name="Sun H."/>
            <person name="Tunlid A."/>
            <person name="Henrissat B."/>
            <person name="Grigoriev I.V."/>
            <person name="Hibbett D.S."/>
            <person name="Martin F."/>
        </authorList>
    </citation>
    <scope>NUCLEOTIDE SEQUENCE [LARGE SCALE GENOMIC DNA]</scope>
    <source>
        <strain evidence="3">UH-Slu-Lm8-n1</strain>
    </source>
</reference>
<protein>
    <recommendedName>
        <fullName evidence="1">T6SS Phospholipase effector Tle1-like catalytic domain-containing protein</fullName>
    </recommendedName>
</protein>
<gene>
    <name evidence="2" type="ORF">CY34DRAFT_91496</name>
</gene>
<dbReference type="OrthoDB" id="538223at2759"/>
<dbReference type="PANTHER" id="PTHR33840:SF2">
    <property type="entry name" value="TLE1 PHOSPHOLIPASE DOMAIN-CONTAINING PROTEIN"/>
    <property type="match status" value="1"/>
</dbReference>
<keyword evidence="3" id="KW-1185">Reference proteome</keyword>
<dbReference type="AlphaFoldDB" id="A0A0D0A8W2"/>
<dbReference type="Proteomes" id="UP000054485">
    <property type="component" value="Unassembled WGS sequence"/>
</dbReference>
<dbReference type="InParanoid" id="A0A0D0A8W2"/>
<dbReference type="HOGENOM" id="CLU_005049_5_1_1"/>
<dbReference type="PANTHER" id="PTHR33840">
    <property type="match status" value="1"/>
</dbReference>
<sequence>MPPFATEPVLATDVAPCPSPTTTIYPTYKYTCPHFKHKEGGRNLVVCIDGSSNRFGLKNTNVVELYSQLVKSEAQLTYYNSGVGTHARPTWRSLTYVHYWLSNKVDLLIAWNLERVILAAYRWISENYQDGDRIYLFGFSRGAYQARAIAGMIHRVGLILPGNNEQIPFAFELYSKIDEKAPKGNHSQHKHAWANELAETFKSTFCRSHIHIHFIGVWDTVSSVGVVRGKTLPSTTNGDHHMCYFRHALALDERRVKFLPEYIHGANTEGSHSDRIKEVWFAGSHSDVGGGNRLNEKLQSGDIPLLWMRKEAVEAGLRVKPTEVVWKMDDLQKRTFESLKRTWWLLEFAPVKRVVYGAQGHTFGPHRGAPREILPGQKIHASVLFKGNYRAKAKFWKDFDVWPELMYWNDPASQDRLSKLGPLWEKDIFDASTVPSLLRDIQLHGVECFDAVDRLAFMASFGKFFIVVLQFISEYFTEQGRAAIRKSDGWESQLNELVRYSDDPKVRVSATVALSELCKLR</sequence>
<organism evidence="2 3">
    <name type="scientific">Suillus luteus UH-Slu-Lm8-n1</name>
    <dbReference type="NCBI Taxonomy" id="930992"/>
    <lineage>
        <taxon>Eukaryota</taxon>
        <taxon>Fungi</taxon>
        <taxon>Dikarya</taxon>
        <taxon>Basidiomycota</taxon>
        <taxon>Agaricomycotina</taxon>
        <taxon>Agaricomycetes</taxon>
        <taxon>Agaricomycetidae</taxon>
        <taxon>Boletales</taxon>
        <taxon>Suillineae</taxon>
        <taxon>Suillaceae</taxon>
        <taxon>Suillus</taxon>
    </lineage>
</organism>
<accession>A0A0D0A8W2</accession>
<proteinExistence type="predicted"/>
<evidence type="ECO:0000313" key="2">
    <source>
        <dbReference type="EMBL" id="KIK38166.1"/>
    </source>
</evidence>
<dbReference type="InterPro" id="IPR029058">
    <property type="entry name" value="AB_hydrolase_fold"/>
</dbReference>
<feature type="domain" description="T6SS Phospholipase effector Tle1-like catalytic" evidence="1">
    <location>
        <begin position="42"/>
        <end position="310"/>
    </location>
</feature>
<dbReference type="Pfam" id="PF09994">
    <property type="entry name" value="T6SS_Tle1-like_cat"/>
    <property type="match status" value="1"/>
</dbReference>
<name>A0A0D0A8W2_9AGAM</name>
<reference evidence="2 3" key="1">
    <citation type="submission" date="2014-04" db="EMBL/GenBank/DDBJ databases">
        <authorList>
            <consortium name="DOE Joint Genome Institute"/>
            <person name="Kuo A."/>
            <person name="Ruytinx J."/>
            <person name="Rineau F."/>
            <person name="Colpaert J."/>
            <person name="Kohler A."/>
            <person name="Nagy L.G."/>
            <person name="Floudas D."/>
            <person name="Copeland A."/>
            <person name="Barry K.W."/>
            <person name="Cichocki N."/>
            <person name="Veneault-Fourrey C."/>
            <person name="LaButti K."/>
            <person name="Lindquist E.A."/>
            <person name="Lipzen A."/>
            <person name="Lundell T."/>
            <person name="Morin E."/>
            <person name="Murat C."/>
            <person name="Sun H."/>
            <person name="Tunlid A."/>
            <person name="Henrissat B."/>
            <person name="Grigoriev I.V."/>
            <person name="Hibbett D.S."/>
            <person name="Martin F."/>
            <person name="Nordberg H.P."/>
            <person name="Cantor M.N."/>
            <person name="Hua S.X."/>
        </authorList>
    </citation>
    <scope>NUCLEOTIDE SEQUENCE [LARGE SCALE GENOMIC DNA]</scope>
    <source>
        <strain evidence="2 3">UH-Slu-Lm8-n1</strain>
    </source>
</reference>
<dbReference type="EMBL" id="KN835408">
    <property type="protein sequence ID" value="KIK38166.1"/>
    <property type="molecule type" value="Genomic_DNA"/>
</dbReference>
<dbReference type="InterPro" id="IPR018712">
    <property type="entry name" value="Tle1-like_cat"/>
</dbReference>
<dbReference type="STRING" id="930992.A0A0D0A8W2"/>
<evidence type="ECO:0000313" key="3">
    <source>
        <dbReference type="Proteomes" id="UP000054485"/>
    </source>
</evidence>
<evidence type="ECO:0000259" key="1">
    <source>
        <dbReference type="Pfam" id="PF09994"/>
    </source>
</evidence>
<dbReference type="SUPFAM" id="SSF53474">
    <property type="entry name" value="alpha/beta-Hydrolases"/>
    <property type="match status" value="1"/>
</dbReference>